<dbReference type="InterPro" id="IPR006558">
    <property type="entry name" value="LamG-like"/>
</dbReference>
<evidence type="ECO:0000256" key="7">
    <source>
        <dbReference type="SAM" id="SignalP"/>
    </source>
</evidence>
<dbReference type="PANTHER" id="PTHR43301:SF3">
    <property type="entry name" value="ARABINAN ENDO-1,5-ALPHA-L-ARABINOSIDASE A-RELATED"/>
    <property type="match status" value="1"/>
</dbReference>
<dbReference type="Gene3D" id="2.115.10.20">
    <property type="entry name" value="Glycosyl hydrolase domain, family 43"/>
    <property type="match status" value="1"/>
</dbReference>
<dbReference type="SUPFAM" id="SSF49899">
    <property type="entry name" value="Concanavalin A-like lectins/glucanases"/>
    <property type="match status" value="1"/>
</dbReference>
<protein>
    <submittedName>
        <fullName evidence="9">Arabinan endo-1,5-alpha-L-arabinosidase</fullName>
        <ecNumber evidence="9">3.2.1.99</ecNumber>
    </submittedName>
</protein>
<dbReference type="InterPro" id="IPR046780">
    <property type="entry name" value="aBig_2"/>
</dbReference>
<comment type="caution">
    <text evidence="9">The sequence shown here is derived from an EMBL/GenBank/DDBJ whole genome shotgun (WGS) entry which is preliminary data.</text>
</comment>
<dbReference type="SMART" id="SM00560">
    <property type="entry name" value="LamGL"/>
    <property type="match status" value="1"/>
</dbReference>
<dbReference type="InterPro" id="IPR032291">
    <property type="entry name" value="Abn2_C"/>
</dbReference>
<accession>A0ABU0A2A1</accession>
<gene>
    <name evidence="9" type="ORF">J2S74_004818</name>
</gene>
<dbReference type="Pfam" id="PF04616">
    <property type="entry name" value="Glyco_hydro_43"/>
    <property type="match status" value="1"/>
</dbReference>
<dbReference type="GO" id="GO:0046558">
    <property type="term" value="F:arabinan endo-1,5-alpha-L-arabinosidase activity"/>
    <property type="evidence" value="ECO:0007669"/>
    <property type="project" value="UniProtKB-EC"/>
</dbReference>
<dbReference type="Pfam" id="PF13385">
    <property type="entry name" value="Laminin_G_3"/>
    <property type="match status" value="1"/>
</dbReference>
<dbReference type="Proteomes" id="UP001230005">
    <property type="component" value="Unassembled WGS sequence"/>
</dbReference>
<dbReference type="PROSITE" id="PS51257">
    <property type="entry name" value="PROKAR_LIPOPROTEIN"/>
    <property type="match status" value="1"/>
</dbReference>
<evidence type="ECO:0000313" key="10">
    <source>
        <dbReference type="Proteomes" id="UP001230005"/>
    </source>
</evidence>
<evidence type="ECO:0000313" key="9">
    <source>
        <dbReference type="EMBL" id="MDQ0257360.1"/>
    </source>
</evidence>
<dbReference type="Gene3D" id="2.40.128.10">
    <property type="match status" value="1"/>
</dbReference>
<sequence length="857" mass="94636">MNIKTINTIFLMIALIFTAVTLAACTDDETAMSDENIADKVIQEVNEEKEVPWPDPVFNNASVHDPSIIKVEDTFYIFGSHIAAATSTDLKSWDTFTNGYTTPGNSLYGDLSENLAESFKWAGEDDADSKGGFAVWAPEIFYNEHYVNEDGSTGAYMMYYSASSTYIRSAIGFAVAQDIEGPYTYVDTLVYSGFTEEEAYDVDSDVNKKWTNTNIPQLIEEGKLAEHSSAWFNGDGSYNNMQFPNAIDANLFFDEDGRLWMTYGSWSGGIFLLELDKATGQAIYPGEDRKTEDGRLVDRYFGTKISGGYGRSGEGPYVVYDEAAGYYYLYVTYGWLGADGGYNMRLFRSTDPEGPYLDAKGKNAVLPGNTENSPYGIKLMGNFLFERQIGEPGSGIGVGYVSPGHNSVYTDTETSQRFLVFHTRFPETGEMHQVRVHQMFINKDGWPVVAPYRYAGETLEEVHSEEIIGNYKFIIHGKDNSDTIKRSVSIRLNEDNSISGNISGTWELSGENEAEIVINGITYDGVFVRQWDPIARSFVMAFTAISEEGVTIWGSKVPERTVEEVVSAVYEELSLGNTNQVTANLNLPTEGVQETAISWETSDSDVISNDGKISRPAVGSDSETATLTATITNGEFTETKNFEITVLPLRKVGLAAHYNFNNNLEDSTGNFDAGVPSGDRINNSDGSITFAEGKFGEAAVFDGLSGILLPEGLISNDSYSVSLWVKPDQLTPFTTTFFGGMDENNWVSLVPSGPVDNSTMVWSGSERWYDAVTGITINPNEWTHLAFTVDKGSIYVYVNGEEMFSGTDFPHIFKNAGASFALGVNWWDAPYRGLMDDLRIYEGALLPTQIEELVNIN</sequence>
<dbReference type="Pfam" id="PF20578">
    <property type="entry name" value="aBig_2"/>
    <property type="match status" value="1"/>
</dbReference>
<dbReference type="SUPFAM" id="SSF75005">
    <property type="entry name" value="Arabinanase/levansucrase/invertase"/>
    <property type="match status" value="1"/>
</dbReference>
<feature type="domain" description="LamG-like jellyroll fold" evidence="8">
    <location>
        <begin position="717"/>
        <end position="848"/>
    </location>
</feature>
<dbReference type="EC" id="3.2.1.99" evidence="9"/>
<evidence type="ECO:0000256" key="5">
    <source>
        <dbReference type="ARBA" id="ARBA00023157"/>
    </source>
</evidence>
<evidence type="ECO:0000256" key="6">
    <source>
        <dbReference type="ARBA" id="ARBA00023295"/>
    </source>
</evidence>
<dbReference type="Pfam" id="PF16369">
    <property type="entry name" value="GH43_C"/>
    <property type="match status" value="1"/>
</dbReference>
<reference evidence="9 10" key="1">
    <citation type="submission" date="2023-07" db="EMBL/GenBank/DDBJ databases">
        <title>Genomic Encyclopedia of Type Strains, Phase IV (KMG-IV): sequencing the most valuable type-strain genomes for metagenomic binning, comparative biology and taxonomic classification.</title>
        <authorList>
            <person name="Goeker M."/>
        </authorList>
    </citation>
    <scope>NUCLEOTIDE SEQUENCE [LARGE SCALE GENOMIC DNA]</scope>
    <source>
        <strain evidence="9 10">DSM 9768</strain>
    </source>
</reference>
<dbReference type="InterPro" id="IPR050727">
    <property type="entry name" value="GH43_arabinanases"/>
</dbReference>
<dbReference type="InterPro" id="IPR013320">
    <property type="entry name" value="ConA-like_dom_sf"/>
</dbReference>
<feature type="chain" id="PRO_5047493304" evidence="7">
    <location>
        <begin position="24"/>
        <end position="857"/>
    </location>
</feature>
<comment type="similarity">
    <text evidence="2">Belongs to the glycosyl hydrolase 43 family.</text>
</comment>
<keyword evidence="4 9" id="KW-0378">Hydrolase</keyword>
<proteinExistence type="inferred from homology"/>
<dbReference type="PANTHER" id="PTHR43301">
    <property type="entry name" value="ARABINAN ENDO-1,5-ALPHA-L-ARABINOSIDASE"/>
    <property type="match status" value="1"/>
</dbReference>
<dbReference type="CDD" id="cd18832">
    <property type="entry name" value="GH43_GsAbnA-like"/>
    <property type="match status" value="1"/>
</dbReference>
<evidence type="ECO:0000259" key="8">
    <source>
        <dbReference type="SMART" id="SM00560"/>
    </source>
</evidence>
<evidence type="ECO:0000256" key="3">
    <source>
        <dbReference type="ARBA" id="ARBA00022729"/>
    </source>
</evidence>
<dbReference type="InterPro" id="IPR023296">
    <property type="entry name" value="Glyco_hydro_beta-prop_sf"/>
</dbReference>
<dbReference type="RefSeq" id="WP_307330959.1">
    <property type="nucleotide sequence ID" value="NZ_JAUSUG010000026.1"/>
</dbReference>
<keyword evidence="3 7" id="KW-0732">Signal</keyword>
<keyword evidence="6 9" id="KW-0326">Glycosidase</keyword>
<dbReference type="EMBL" id="JAUSUG010000026">
    <property type="protein sequence ID" value="MDQ0257360.1"/>
    <property type="molecule type" value="Genomic_DNA"/>
</dbReference>
<name>A0ABU0A2A1_9BACI</name>
<organism evidence="9 10">
    <name type="scientific">Evansella vedderi</name>
    <dbReference type="NCBI Taxonomy" id="38282"/>
    <lineage>
        <taxon>Bacteria</taxon>
        <taxon>Bacillati</taxon>
        <taxon>Bacillota</taxon>
        <taxon>Bacilli</taxon>
        <taxon>Bacillales</taxon>
        <taxon>Bacillaceae</taxon>
        <taxon>Evansella</taxon>
    </lineage>
</organism>
<dbReference type="InterPro" id="IPR006710">
    <property type="entry name" value="Glyco_hydro_43"/>
</dbReference>
<keyword evidence="5" id="KW-1015">Disulfide bond</keyword>
<evidence type="ECO:0000256" key="1">
    <source>
        <dbReference type="ARBA" id="ARBA00004834"/>
    </source>
</evidence>
<evidence type="ECO:0000256" key="4">
    <source>
        <dbReference type="ARBA" id="ARBA00022801"/>
    </source>
</evidence>
<evidence type="ECO:0000256" key="2">
    <source>
        <dbReference type="ARBA" id="ARBA00009865"/>
    </source>
</evidence>
<keyword evidence="10" id="KW-1185">Reference proteome</keyword>
<feature type="signal peptide" evidence="7">
    <location>
        <begin position="1"/>
        <end position="23"/>
    </location>
</feature>
<dbReference type="Gene3D" id="2.60.120.200">
    <property type="match status" value="1"/>
</dbReference>
<comment type="pathway">
    <text evidence="1">Glycan metabolism; L-arabinan degradation.</text>
</comment>